<dbReference type="AlphaFoldDB" id="A0A6A4HI58"/>
<evidence type="ECO:0000313" key="2">
    <source>
        <dbReference type="Proteomes" id="UP000799118"/>
    </source>
</evidence>
<gene>
    <name evidence="1" type="ORF">BT96DRAFT_996582</name>
</gene>
<keyword evidence="2" id="KW-1185">Reference proteome</keyword>
<evidence type="ECO:0000313" key="1">
    <source>
        <dbReference type="EMBL" id="KAE9396575.1"/>
    </source>
</evidence>
<name>A0A6A4HI58_9AGAR</name>
<reference evidence="1" key="1">
    <citation type="journal article" date="2019" name="Environ. Microbiol.">
        <title>Fungal ecological strategies reflected in gene transcription - a case study of two litter decomposers.</title>
        <authorList>
            <person name="Barbi F."/>
            <person name="Kohler A."/>
            <person name="Barry K."/>
            <person name="Baskaran P."/>
            <person name="Daum C."/>
            <person name="Fauchery L."/>
            <person name="Ihrmark K."/>
            <person name="Kuo A."/>
            <person name="LaButti K."/>
            <person name="Lipzen A."/>
            <person name="Morin E."/>
            <person name="Grigoriev I.V."/>
            <person name="Henrissat B."/>
            <person name="Lindahl B."/>
            <person name="Martin F."/>
        </authorList>
    </citation>
    <scope>NUCLEOTIDE SEQUENCE</scope>
    <source>
        <strain evidence="1">JB14</strain>
    </source>
</reference>
<protein>
    <submittedName>
        <fullName evidence="1">Uncharacterized protein</fullName>
    </submittedName>
</protein>
<organism evidence="1 2">
    <name type="scientific">Gymnopus androsaceus JB14</name>
    <dbReference type="NCBI Taxonomy" id="1447944"/>
    <lineage>
        <taxon>Eukaryota</taxon>
        <taxon>Fungi</taxon>
        <taxon>Dikarya</taxon>
        <taxon>Basidiomycota</taxon>
        <taxon>Agaricomycotina</taxon>
        <taxon>Agaricomycetes</taxon>
        <taxon>Agaricomycetidae</taxon>
        <taxon>Agaricales</taxon>
        <taxon>Marasmiineae</taxon>
        <taxon>Omphalotaceae</taxon>
        <taxon>Gymnopus</taxon>
    </lineage>
</organism>
<dbReference type="EMBL" id="ML769511">
    <property type="protein sequence ID" value="KAE9396575.1"/>
    <property type="molecule type" value="Genomic_DNA"/>
</dbReference>
<dbReference type="Proteomes" id="UP000799118">
    <property type="component" value="Unassembled WGS sequence"/>
</dbReference>
<sequence>MLPKLTRTAYRRAGKNWELRSSFAVISHSLRNMLFLSERLNIGLPPLVLQSLFGKIHPIVHSACLISIFLTATNDIVSKVSRNECEEKCGRPFDQSPVKASLPKVLVYVQYCRFLSVSSKVNWFVSYLWAISIGTDAKGSKGLLDDSVLFRLHDECFSLVDVEFA</sequence>
<proteinExistence type="predicted"/>
<accession>A0A6A4HI58</accession>